<protein>
    <submittedName>
        <fullName evidence="1">Uncharacterized protein</fullName>
    </submittedName>
</protein>
<dbReference type="VEuPathDB" id="FungiDB:CLCR_05316"/>
<organism evidence="1 2">
    <name type="scientific">Cladophialophora carrionii</name>
    <dbReference type="NCBI Taxonomy" id="86049"/>
    <lineage>
        <taxon>Eukaryota</taxon>
        <taxon>Fungi</taxon>
        <taxon>Dikarya</taxon>
        <taxon>Ascomycota</taxon>
        <taxon>Pezizomycotina</taxon>
        <taxon>Eurotiomycetes</taxon>
        <taxon>Chaetothyriomycetidae</taxon>
        <taxon>Chaetothyriales</taxon>
        <taxon>Herpotrichiellaceae</taxon>
        <taxon>Cladophialophora</taxon>
    </lineage>
</organism>
<dbReference type="Proteomes" id="UP000094526">
    <property type="component" value="Unassembled WGS sequence"/>
</dbReference>
<dbReference type="AlphaFoldDB" id="A0A1C1CJR6"/>
<sequence length="71" mass="7684">MAPGEHELLIHVTASSTALDDKRYVAIARSVLDFRPAIITRVSGCEALPSPDVNIREGDGSAMIRLVPNRL</sequence>
<proteinExistence type="predicted"/>
<comment type="caution">
    <text evidence="1">The sequence shown here is derived from an EMBL/GenBank/DDBJ whole genome shotgun (WGS) entry which is preliminary data.</text>
</comment>
<dbReference type="OrthoDB" id="5395975at2759"/>
<evidence type="ECO:0000313" key="1">
    <source>
        <dbReference type="EMBL" id="OCT48716.1"/>
    </source>
</evidence>
<keyword evidence="2" id="KW-1185">Reference proteome</keyword>
<evidence type="ECO:0000313" key="2">
    <source>
        <dbReference type="Proteomes" id="UP000094526"/>
    </source>
</evidence>
<accession>A0A1C1CJR6</accession>
<dbReference type="STRING" id="86049.A0A1C1CJR6"/>
<dbReference type="EMBL" id="LGRB01000011">
    <property type="protein sequence ID" value="OCT48716.1"/>
    <property type="molecule type" value="Genomic_DNA"/>
</dbReference>
<reference evidence="2" key="1">
    <citation type="submission" date="2015-07" db="EMBL/GenBank/DDBJ databases">
        <authorList>
            <person name="Teixeira M.M."/>
            <person name="Souza R.C."/>
            <person name="Almeida L.G."/>
            <person name="Vicente V.A."/>
            <person name="de Hoog S."/>
            <person name="Bocca A.L."/>
            <person name="de Almeida S.R."/>
            <person name="Vasconcelos A.T."/>
            <person name="Felipe M.S."/>
        </authorList>
    </citation>
    <scope>NUCLEOTIDE SEQUENCE [LARGE SCALE GENOMIC DNA]</scope>
    <source>
        <strain evidence="2">KSF</strain>
    </source>
</reference>
<gene>
    <name evidence="1" type="ORF">CLCR_05316</name>
</gene>
<name>A0A1C1CJR6_9EURO</name>